<keyword evidence="3" id="KW-0547">Nucleotide-binding</keyword>
<dbReference type="InterPro" id="IPR027417">
    <property type="entry name" value="P-loop_NTPase"/>
</dbReference>
<keyword evidence="7" id="KW-0636">Prenylation</keyword>
<dbReference type="GO" id="GO:0002682">
    <property type="term" value="P:regulation of immune system process"/>
    <property type="evidence" value="ECO:0007669"/>
    <property type="project" value="UniProtKB-ARBA"/>
</dbReference>
<evidence type="ECO:0000256" key="4">
    <source>
        <dbReference type="ARBA" id="ARBA00022927"/>
    </source>
</evidence>
<evidence type="ECO:0000313" key="10">
    <source>
        <dbReference type="EMBL" id="KAG8196547.1"/>
    </source>
</evidence>
<dbReference type="GO" id="GO:0045335">
    <property type="term" value="C:phagocytic vesicle"/>
    <property type="evidence" value="ECO:0007669"/>
    <property type="project" value="TreeGrafter"/>
</dbReference>
<dbReference type="SMART" id="SM00173">
    <property type="entry name" value="RAS"/>
    <property type="match status" value="1"/>
</dbReference>
<dbReference type="GO" id="GO:0003924">
    <property type="term" value="F:GTPase activity"/>
    <property type="evidence" value="ECO:0007669"/>
    <property type="project" value="InterPro"/>
</dbReference>
<dbReference type="InterPro" id="IPR005225">
    <property type="entry name" value="Small_GTP-bd"/>
</dbReference>
<dbReference type="Pfam" id="PF00071">
    <property type="entry name" value="Ras"/>
    <property type="match status" value="1"/>
</dbReference>
<dbReference type="PANTHER" id="PTHR47981">
    <property type="entry name" value="RAB FAMILY"/>
    <property type="match status" value="1"/>
</dbReference>
<comment type="function">
    <text evidence="8">Controls vesicular trafficking from endosomes to the trans-Golgi network (TGN). Acts as a negative regulator of TLR9 signaling and can suppress TLR9-triggered TNFA, IL6, and IFNB production in macrophages by promoting TLR9 lysosomal degradation. Also negatively regulates TLR4 signaling in macrophages by promoting lysosomal degradation of TLR4. Promotes megakaryocytic differentiation by increasing NF-kappa-B-dependent IL6 production and subsequently enhancing the association of STAT3 with GATA1. Not involved in the regulation of the EGF- and EGFR degradation pathway.</text>
</comment>
<dbReference type="PROSITE" id="PS51419">
    <property type="entry name" value="RAB"/>
    <property type="match status" value="1"/>
</dbReference>
<evidence type="ECO:0000256" key="6">
    <source>
        <dbReference type="ARBA" id="ARBA00023288"/>
    </source>
</evidence>
<accession>A0AAV6VKW9</accession>
<dbReference type="SUPFAM" id="SSF52540">
    <property type="entry name" value="P-loop containing nucleoside triphosphate hydrolases"/>
    <property type="match status" value="1"/>
</dbReference>
<dbReference type="GO" id="GO:0005525">
    <property type="term" value="F:GTP binding"/>
    <property type="evidence" value="ECO:0007669"/>
    <property type="project" value="UniProtKB-KW"/>
</dbReference>
<dbReference type="PROSITE" id="PS51421">
    <property type="entry name" value="RAS"/>
    <property type="match status" value="1"/>
</dbReference>
<dbReference type="PRINTS" id="PR00449">
    <property type="entry name" value="RASTRNSFRMNG"/>
</dbReference>
<dbReference type="NCBIfam" id="TIGR00231">
    <property type="entry name" value="small_GTP"/>
    <property type="match status" value="1"/>
</dbReference>
<dbReference type="SMART" id="SM00175">
    <property type="entry name" value="RAB"/>
    <property type="match status" value="1"/>
</dbReference>
<name>A0AAV6VKW9_9ARAC</name>
<evidence type="ECO:0000256" key="8">
    <source>
        <dbReference type="ARBA" id="ARBA00058158"/>
    </source>
</evidence>
<dbReference type="InterPro" id="IPR001806">
    <property type="entry name" value="Small_GTPase"/>
</dbReference>
<evidence type="ECO:0000256" key="2">
    <source>
        <dbReference type="ARBA" id="ARBA00022448"/>
    </source>
</evidence>
<dbReference type="GO" id="GO:0090385">
    <property type="term" value="P:phagosome-lysosome fusion"/>
    <property type="evidence" value="ECO:0007669"/>
    <property type="project" value="TreeGrafter"/>
</dbReference>
<keyword evidence="4" id="KW-0653">Protein transport</keyword>
<evidence type="ECO:0000256" key="7">
    <source>
        <dbReference type="ARBA" id="ARBA00023289"/>
    </source>
</evidence>
<dbReference type="GO" id="GO:0005770">
    <property type="term" value="C:late endosome"/>
    <property type="evidence" value="ECO:0007669"/>
    <property type="project" value="TreeGrafter"/>
</dbReference>
<evidence type="ECO:0000256" key="9">
    <source>
        <dbReference type="ARBA" id="ARBA00067801"/>
    </source>
</evidence>
<comment type="similarity">
    <text evidence="1">Belongs to the small GTPase superfamily. Rab family.</text>
</comment>
<dbReference type="SMART" id="SM00176">
    <property type="entry name" value="RAN"/>
    <property type="match status" value="1"/>
</dbReference>
<dbReference type="AlphaFoldDB" id="A0AAV6VKW9"/>
<dbReference type="GO" id="GO:0015031">
    <property type="term" value="P:protein transport"/>
    <property type="evidence" value="ECO:0007669"/>
    <property type="project" value="UniProtKB-KW"/>
</dbReference>
<evidence type="ECO:0000256" key="3">
    <source>
        <dbReference type="ARBA" id="ARBA00022741"/>
    </source>
</evidence>
<dbReference type="SMART" id="SM00174">
    <property type="entry name" value="RHO"/>
    <property type="match status" value="1"/>
</dbReference>
<gene>
    <name evidence="10" type="ORF">JTE90_003564</name>
</gene>
<organism evidence="10 11">
    <name type="scientific">Oedothorax gibbosus</name>
    <dbReference type="NCBI Taxonomy" id="931172"/>
    <lineage>
        <taxon>Eukaryota</taxon>
        <taxon>Metazoa</taxon>
        <taxon>Ecdysozoa</taxon>
        <taxon>Arthropoda</taxon>
        <taxon>Chelicerata</taxon>
        <taxon>Arachnida</taxon>
        <taxon>Araneae</taxon>
        <taxon>Araneomorphae</taxon>
        <taxon>Entelegynae</taxon>
        <taxon>Araneoidea</taxon>
        <taxon>Linyphiidae</taxon>
        <taxon>Erigoninae</taxon>
        <taxon>Oedothorax</taxon>
    </lineage>
</organism>
<sequence length="204" mass="22945">MRKRSILKVLLLGDSAVGKTALVNRFVHKKFDSSYKATIGADFFTKDVNVCGRVTTLQIWDTVGQERFQSMGISFYRGADCVVLVYDVTSPATYHAIETWKEEFLIHGSPREPTNFPFVVIGNKIDLENRVCCLDEVQDLMMRDYTVPCFLTSAKDGTNVEEAFSMVAKLALSVDADDEYFNSFPECLEFRSGQPDIVSNKCSC</sequence>
<evidence type="ECO:0000256" key="5">
    <source>
        <dbReference type="ARBA" id="ARBA00023134"/>
    </source>
</evidence>
<dbReference type="GO" id="GO:0005764">
    <property type="term" value="C:lysosome"/>
    <property type="evidence" value="ECO:0007669"/>
    <property type="project" value="UniProtKB-ARBA"/>
</dbReference>
<protein>
    <recommendedName>
        <fullName evidence="9">Ras-related protein Rab-7b</fullName>
    </recommendedName>
</protein>
<proteinExistence type="inferred from homology"/>
<evidence type="ECO:0000256" key="1">
    <source>
        <dbReference type="ARBA" id="ARBA00006270"/>
    </source>
</evidence>
<dbReference type="EMBL" id="JAFNEN010000068">
    <property type="protein sequence ID" value="KAG8196547.1"/>
    <property type="molecule type" value="Genomic_DNA"/>
</dbReference>
<keyword evidence="11" id="KW-1185">Reference proteome</keyword>
<dbReference type="PROSITE" id="PS51420">
    <property type="entry name" value="RHO"/>
    <property type="match status" value="1"/>
</dbReference>
<dbReference type="Gene3D" id="3.40.50.300">
    <property type="entry name" value="P-loop containing nucleotide triphosphate hydrolases"/>
    <property type="match status" value="1"/>
</dbReference>
<keyword evidence="2" id="KW-0813">Transport</keyword>
<comment type="caution">
    <text evidence="10">The sequence shown here is derived from an EMBL/GenBank/DDBJ whole genome shotgun (WGS) entry which is preliminary data.</text>
</comment>
<dbReference type="Proteomes" id="UP000827092">
    <property type="component" value="Unassembled WGS sequence"/>
</dbReference>
<evidence type="ECO:0000313" key="11">
    <source>
        <dbReference type="Proteomes" id="UP000827092"/>
    </source>
</evidence>
<keyword evidence="5" id="KW-0342">GTP-binding</keyword>
<reference evidence="10 11" key="1">
    <citation type="journal article" date="2022" name="Nat. Ecol. Evol.">
        <title>A masculinizing supergene underlies an exaggerated male reproductive morph in a spider.</title>
        <authorList>
            <person name="Hendrickx F."/>
            <person name="De Corte Z."/>
            <person name="Sonet G."/>
            <person name="Van Belleghem S.M."/>
            <person name="Kostlbacher S."/>
            <person name="Vangestel C."/>
        </authorList>
    </citation>
    <scope>NUCLEOTIDE SEQUENCE [LARGE SCALE GENOMIC DNA]</scope>
    <source>
        <strain evidence="10">W744_W776</strain>
    </source>
</reference>
<dbReference type="PANTHER" id="PTHR47981:SF20">
    <property type="entry name" value="RAS-RELATED PROTEIN RAB-7A"/>
    <property type="match status" value="1"/>
</dbReference>
<keyword evidence="6" id="KW-0449">Lipoprotein</keyword>
<dbReference type="FunFam" id="3.40.50.300:FF:000751">
    <property type="entry name" value="Rab family GTPase, putative"/>
    <property type="match status" value="1"/>
</dbReference>